<comment type="similarity">
    <text evidence="2">Belongs to the tweety family.</text>
</comment>
<keyword evidence="6 13" id="KW-1133">Transmembrane helix</keyword>
<name>A0ABD3PHX3_9STRA</name>
<protein>
    <recommendedName>
        <fullName evidence="16">Protein tweety homolog</fullName>
    </recommendedName>
</protein>
<dbReference type="InterPro" id="IPR006990">
    <property type="entry name" value="Tweety"/>
</dbReference>
<dbReference type="AlphaFoldDB" id="A0ABD3PHX3"/>
<sequence>MDDEDYLGPPYEFTASVKKYTQLPRFGHGSDFTDLFSPNHDDQVDYAAGLVALFVCPIIFFVFWTIMIITFKVMGPANAGFLSGHHFVLPNPEDDEKNIRKRPFRVRVVFLIATGFLMLFLFLLVGKGLTNVNNATDTMSKSLTKIEGMLREADLIKRNLEVVGDESISIRDKAMDALENICPANPNIEQTSGLDIIGIAEQAQTDLTMLADFIEDSLVTLDESLVLISSSAESATSFLESIDFWGWQTKLVVSGLFILPTFFAVGVGLVMMGFDVKPYQKSLSYFFMPLFMMTIIACCIVCCLILPLSAASADACSGGGDVRGGPDDTVLTIYRNLRGDDTGIVFQFVGYYTQQCNPEYNPFGFLDEYLNDLDNAIDSTSTAVSAVEGNQAFLEEQCGSDLPFDDVLTIVKDMNNNLKLLRQQVVRSLDLVKCENINGLYVAAFHDAGCTYSVDGMAWIFASSLVISVCGLIMIMLRSAYYPSEEYPSEEYPSEKDPSENLGMPSGNRQVLQVVEQCLDHTCVAAYGCSSFYGELPDAGHNVK</sequence>
<comment type="subcellular location">
    <subcellularLocation>
        <location evidence="1">Cell membrane</location>
        <topology evidence="1">Multi-pass membrane protein</topology>
    </subcellularLocation>
</comment>
<evidence type="ECO:0000256" key="2">
    <source>
        <dbReference type="ARBA" id="ARBA00009849"/>
    </source>
</evidence>
<feature type="transmembrane region" description="Helical" evidence="13">
    <location>
        <begin position="251"/>
        <end position="274"/>
    </location>
</feature>
<evidence type="ECO:0000256" key="11">
    <source>
        <dbReference type="ARBA" id="ARBA00023214"/>
    </source>
</evidence>
<feature type="transmembrane region" description="Helical" evidence="13">
    <location>
        <begin position="106"/>
        <end position="125"/>
    </location>
</feature>
<evidence type="ECO:0000256" key="10">
    <source>
        <dbReference type="ARBA" id="ARBA00023180"/>
    </source>
</evidence>
<dbReference type="Proteomes" id="UP001530315">
    <property type="component" value="Unassembled WGS sequence"/>
</dbReference>
<evidence type="ECO:0000256" key="13">
    <source>
        <dbReference type="SAM" id="Phobius"/>
    </source>
</evidence>
<dbReference type="PANTHER" id="PTHR12424">
    <property type="entry name" value="TWEETY-RELATED"/>
    <property type="match status" value="1"/>
</dbReference>
<dbReference type="PANTHER" id="PTHR12424:SF19">
    <property type="entry name" value="INTEGRASE ZINC-BINDING DOMAIN-CONTAINING PROTEIN"/>
    <property type="match status" value="1"/>
</dbReference>
<dbReference type="GO" id="GO:0005254">
    <property type="term" value="F:chloride channel activity"/>
    <property type="evidence" value="ECO:0007669"/>
    <property type="project" value="UniProtKB-KW"/>
</dbReference>
<evidence type="ECO:0000256" key="3">
    <source>
        <dbReference type="ARBA" id="ARBA00022448"/>
    </source>
</evidence>
<evidence type="ECO:0000256" key="4">
    <source>
        <dbReference type="ARBA" id="ARBA00022475"/>
    </source>
</evidence>
<feature type="transmembrane region" description="Helical" evidence="13">
    <location>
        <begin position="46"/>
        <end position="71"/>
    </location>
</feature>
<keyword evidence="12" id="KW-0407">Ion channel</keyword>
<evidence type="ECO:0000256" key="7">
    <source>
        <dbReference type="ARBA" id="ARBA00023065"/>
    </source>
</evidence>
<dbReference type="EMBL" id="JALLAZ020000807">
    <property type="protein sequence ID" value="KAL3786891.1"/>
    <property type="molecule type" value="Genomic_DNA"/>
</dbReference>
<feature type="transmembrane region" description="Helical" evidence="13">
    <location>
        <begin position="286"/>
        <end position="308"/>
    </location>
</feature>
<evidence type="ECO:0000313" key="15">
    <source>
        <dbReference type="Proteomes" id="UP001530315"/>
    </source>
</evidence>
<keyword evidence="3" id="KW-0813">Transport</keyword>
<evidence type="ECO:0000256" key="1">
    <source>
        <dbReference type="ARBA" id="ARBA00004651"/>
    </source>
</evidence>
<comment type="caution">
    <text evidence="14">The sequence shown here is derived from an EMBL/GenBank/DDBJ whole genome shotgun (WGS) entry which is preliminary data.</text>
</comment>
<keyword evidence="4" id="KW-1003">Cell membrane</keyword>
<proteinExistence type="inferred from homology"/>
<dbReference type="GO" id="GO:0005886">
    <property type="term" value="C:plasma membrane"/>
    <property type="evidence" value="ECO:0007669"/>
    <property type="project" value="UniProtKB-SubCell"/>
</dbReference>
<dbReference type="GO" id="GO:0034707">
    <property type="term" value="C:chloride channel complex"/>
    <property type="evidence" value="ECO:0007669"/>
    <property type="project" value="UniProtKB-KW"/>
</dbReference>
<evidence type="ECO:0000256" key="12">
    <source>
        <dbReference type="ARBA" id="ARBA00023303"/>
    </source>
</evidence>
<reference evidence="14 15" key="1">
    <citation type="submission" date="2024-10" db="EMBL/GenBank/DDBJ databases">
        <title>Updated reference genomes for cyclostephanoid diatoms.</title>
        <authorList>
            <person name="Roberts W.R."/>
            <person name="Alverson A.J."/>
        </authorList>
    </citation>
    <scope>NUCLEOTIDE SEQUENCE [LARGE SCALE GENOMIC DNA]</scope>
    <source>
        <strain evidence="14 15">AJA276-08</strain>
    </source>
</reference>
<keyword evidence="9" id="KW-0869">Chloride channel</keyword>
<evidence type="ECO:0008006" key="16">
    <source>
        <dbReference type="Google" id="ProtNLM"/>
    </source>
</evidence>
<gene>
    <name evidence="14" type="ORF">ACHAW5_006970</name>
</gene>
<organism evidence="14 15">
    <name type="scientific">Stephanodiscus triporus</name>
    <dbReference type="NCBI Taxonomy" id="2934178"/>
    <lineage>
        <taxon>Eukaryota</taxon>
        <taxon>Sar</taxon>
        <taxon>Stramenopiles</taxon>
        <taxon>Ochrophyta</taxon>
        <taxon>Bacillariophyta</taxon>
        <taxon>Coscinodiscophyceae</taxon>
        <taxon>Thalassiosirophycidae</taxon>
        <taxon>Stephanodiscales</taxon>
        <taxon>Stephanodiscaceae</taxon>
        <taxon>Stephanodiscus</taxon>
    </lineage>
</organism>
<keyword evidence="10" id="KW-0325">Glycoprotein</keyword>
<keyword evidence="5 13" id="KW-0812">Transmembrane</keyword>
<keyword evidence="8 13" id="KW-0472">Membrane</keyword>
<keyword evidence="15" id="KW-1185">Reference proteome</keyword>
<evidence type="ECO:0000256" key="5">
    <source>
        <dbReference type="ARBA" id="ARBA00022692"/>
    </source>
</evidence>
<evidence type="ECO:0000256" key="6">
    <source>
        <dbReference type="ARBA" id="ARBA00022989"/>
    </source>
</evidence>
<keyword evidence="11" id="KW-0868">Chloride</keyword>
<evidence type="ECO:0000256" key="9">
    <source>
        <dbReference type="ARBA" id="ARBA00023173"/>
    </source>
</evidence>
<evidence type="ECO:0000256" key="8">
    <source>
        <dbReference type="ARBA" id="ARBA00023136"/>
    </source>
</evidence>
<keyword evidence="7" id="KW-0406">Ion transport</keyword>
<evidence type="ECO:0000313" key="14">
    <source>
        <dbReference type="EMBL" id="KAL3786891.1"/>
    </source>
</evidence>
<feature type="transmembrane region" description="Helical" evidence="13">
    <location>
        <begin position="456"/>
        <end position="477"/>
    </location>
</feature>
<accession>A0ABD3PHX3</accession>